<comment type="cofactor">
    <cofactor evidence="1 9">
        <name>Mg(2+)</name>
        <dbReference type="ChEBI" id="CHEBI:18420"/>
    </cofactor>
</comment>
<dbReference type="HAMAP" id="MF_00027">
    <property type="entry name" value="CobB_CbiA"/>
    <property type="match status" value="1"/>
</dbReference>
<comment type="miscellaneous">
    <text evidence="9">The a and c carboxylates of hydrogenobyrinate are activated for nucleophilic attack via formation of a phosphorylated intermediate by ATP. CobB catalyzes first the amidation of the c-carboxylate, and then that of the a-carboxylate.</text>
</comment>
<evidence type="ECO:0000259" key="10">
    <source>
        <dbReference type="Pfam" id="PF01656"/>
    </source>
</evidence>
<accession>A0A1I1LCW2</accession>
<comment type="catalytic activity">
    <reaction evidence="9">
        <text>hydrogenobyrinate + 2 L-glutamine + 2 ATP + 2 H2O = hydrogenobyrinate a,c-diamide + 2 L-glutamate + 2 ADP + 2 phosphate + 2 H(+)</text>
        <dbReference type="Rhea" id="RHEA:12544"/>
        <dbReference type="ChEBI" id="CHEBI:15377"/>
        <dbReference type="ChEBI" id="CHEBI:15378"/>
        <dbReference type="ChEBI" id="CHEBI:29985"/>
        <dbReference type="ChEBI" id="CHEBI:30616"/>
        <dbReference type="ChEBI" id="CHEBI:43474"/>
        <dbReference type="ChEBI" id="CHEBI:58359"/>
        <dbReference type="ChEBI" id="CHEBI:77873"/>
        <dbReference type="ChEBI" id="CHEBI:77874"/>
        <dbReference type="ChEBI" id="CHEBI:456216"/>
        <dbReference type="EC" id="6.3.5.9"/>
    </reaction>
</comment>
<dbReference type="GO" id="GO:0042242">
    <property type="term" value="F:cobyrinic acid a,c-diamide synthase activity"/>
    <property type="evidence" value="ECO:0007669"/>
    <property type="project" value="InterPro"/>
</dbReference>
<feature type="site" description="Increases nucleophilicity of active site Cys" evidence="9">
    <location>
        <position position="424"/>
    </location>
</feature>
<dbReference type="InterPro" id="IPR004484">
    <property type="entry name" value="CbiA/CobB_synth"/>
</dbReference>
<dbReference type="Gene3D" id="3.40.50.300">
    <property type="entry name" value="P-loop containing nucleotide triphosphate hydrolases"/>
    <property type="match status" value="2"/>
</dbReference>
<keyword evidence="8 9" id="KW-0315">Glutamine amidotransferase</keyword>
<evidence type="ECO:0000256" key="3">
    <source>
        <dbReference type="ARBA" id="ARBA00022573"/>
    </source>
</evidence>
<dbReference type="STRING" id="441112.SAMN04488094_10858"/>
<comment type="similarity">
    <text evidence="9">Belongs to the CobB/CbiA family.</text>
</comment>
<keyword evidence="4 9" id="KW-0436">Ligase</keyword>
<sequence length="429" mass="44366">MSARGFVIAAPSSGAGKTTVTLGLLRALKRRGVDVRAAKSGPDYIDPAFHEAACGAPSVNLDAWAMSPDTLRARAAAQGGALLVVEAAMGVLDAGRDGRGSAADLAAALGLPLVLVLDIAKTGQSALLPAVGLQALHPELPLAGVILNRAGTDAHGEMAATPLRDADIAVFGALRREDGLHLPERHLGLVQASETTELESFLEGAADRVDAALDLVAIVDAAGALAASTGDAVRLPPPGNRVAVARDAAFAFTYPHLLNDWHAQGAQVVPFSPLDNKGPDPFADAVFLPGGYPELHAGRLAAASKFLTLTRRAADRGARVYGECGGFMVLGEALIDAQGERHGMLGLLPLTTSFAERRLSLGYRRLAPLPGAPWDGPVMGHEFHYATIVEEGPAERLFRATDAKGTTLPEMGLQAGRVCGSFAHVIGPG</sequence>
<dbReference type="NCBIfam" id="NF002204">
    <property type="entry name" value="PRK01077.1"/>
    <property type="match status" value="1"/>
</dbReference>
<feature type="domain" description="CobQ/CobB/MinD/ParA nucleotide binding" evidence="10">
    <location>
        <begin position="7"/>
        <end position="187"/>
    </location>
</feature>
<evidence type="ECO:0000313" key="13">
    <source>
        <dbReference type="Proteomes" id="UP000198728"/>
    </source>
</evidence>
<proteinExistence type="inferred from homology"/>
<evidence type="ECO:0000313" key="12">
    <source>
        <dbReference type="EMBL" id="SFC70861.1"/>
    </source>
</evidence>
<feature type="domain" description="CobB/CobQ-like glutamine amidotransferase" evidence="11">
    <location>
        <begin position="241"/>
        <end position="426"/>
    </location>
</feature>
<gene>
    <name evidence="9" type="primary">cobB</name>
    <name evidence="12" type="ORF">SAMN04488094_10858</name>
</gene>
<dbReference type="Pfam" id="PF01656">
    <property type="entry name" value="CbiA"/>
    <property type="match status" value="1"/>
</dbReference>
<dbReference type="EC" id="6.3.5.9" evidence="9"/>
<evidence type="ECO:0000256" key="8">
    <source>
        <dbReference type="ARBA" id="ARBA00022962"/>
    </source>
</evidence>
<dbReference type="GO" id="GO:0009236">
    <property type="term" value="P:cobalamin biosynthetic process"/>
    <property type="evidence" value="ECO:0007669"/>
    <property type="project" value="UniProtKB-UniRule"/>
</dbReference>
<protein>
    <recommendedName>
        <fullName evidence="9">Hydrogenobyrinate a,c-diamide synthase</fullName>
        <ecNumber evidence="9">6.3.5.9</ecNumber>
    </recommendedName>
    <alternativeName>
        <fullName evidence="9">Hydrogenobyrinic acid a,c-diamide synthase</fullName>
    </alternativeName>
</protein>
<evidence type="ECO:0000256" key="9">
    <source>
        <dbReference type="HAMAP-Rule" id="MF_00027"/>
    </source>
</evidence>
<evidence type="ECO:0000256" key="7">
    <source>
        <dbReference type="ARBA" id="ARBA00022842"/>
    </source>
</evidence>
<dbReference type="NCBIfam" id="TIGR00379">
    <property type="entry name" value="cobB"/>
    <property type="match status" value="1"/>
</dbReference>
<dbReference type="InterPro" id="IPR011698">
    <property type="entry name" value="GATase_3"/>
</dbReference>
<dbReference type="Pfam" id="PF07685">
    <property type="entry name" value="GATase_3"/>
    <property type="match status" value="1"/>
</dbReference>
<keyword evidence="5 9" id="KW-0547">Nucleotide-binding</keyword>
<dbReference type="PROSITE" id="PS51274">
    <property type="entry name" value="GATASE_COBBQ"/>
    <property type="match status" value="1"/>
</dbReference>
<dbReference type="RefSeq" id="WP_093361258.1">
    <property type="nucleotide sequence ID" value="NZ_FOLG01000008.1"/>
</dbReference>
<dbReference type="OrthoDB" id="9764035at2"/>
<evidence type="ECO:0000256" key="2">
    <source>
        <dbReference type="ARBA" id="ARBA00006205"/>
    </source>
</evidence>
<dbReference type="PANTHER" id="PTHR43873">
    <property type="entry name" value="COBYRINATE A,C-DIAMIDE SYNTHASE"/>
    <property type="match status" value="1"/>
</dbReference>
<keyword evidence="6 9" id="KW-0067">ATP-binding</keyword>
<evidence type="ECO:0000256" key="5">
    <source>
        <dbReference type="ARBA" id="ARBA00022741"/>
    </source>
</evidence>
<dbReference type="AlphaFoldDB" id="A0A1I1LCW2"/>
<reference evidence="12 13" key="1">
    <citation type="submission" date="2016-10" db="EMBL/GenBank/DDBJ databases">
        <authorList>
            <person name="de Groot N.N."/>
        </authorList>
    </citation>
    <scope>NUCLEOTIDE SEQUENCE [LARGE SCALE GENOMIC DNA]</scope>
    <source>
        <strain evidence="12 13">DSM 19548</strain>
    </source>
</reference>
<dbReference type="InterPro" id="IPR002586">
    <property type="entry name" value="CobQ/CobB/MinD/ParA_Nub-bd_dom"/>
</dbReference>
<keyword evidence="3 9" id="KW-0169">Cobalamin biosynthesis</keyword>
<comment type="domain">
    <text evidence="9">Comprises of two domains. The C-terminal domain contains the binding site for glutamine and catalyzes the hydrolysis of this substrate to glutamate and ammonia. The N-terminal domain is anticipated to bind ATP and hydrogenobyrinate and catalyzes the ultimate synthesis of the diamide product. The ammonia produced via the glutaminase domain is probably translocated to the adjacent domain via a molecular tunnel, where it reacts with an activated intermediate.</text>
</comment>
<dbReference type="SUPFAM" id="SSF52540">
    <property type="entry name" value="P-loop containing nucleoside triphosphate hydrolases"/>
    <property type="match status" value="1"/>
</dbReference>
<dbReference type="GO" id="GO:0005524">
    <property type="term" value="F:ATP binding"/>
    <property type="evidence" value="ECO:0007669"/>
    <property type="project" value="UniProtKB-UniRule"/>
</dbReference>
<evidence type="ECO:0000256" key="4">
    <source>
        <dbReference type="ARBA" id="ARBA00022598"/>
    </source>
</evidence>
<dbReference type="EMBL" id="FOLG01000008">
    <property type="protein sequence ID" value="SFC70861.1"/>
    <property type="molecule type" value="Genomic_DNA"/>
</dbReference>
<dbReference type="GO" id="GO:0043802">
    <property type="term" value="F:hydrogenobyrinic acid a,c-diamide synthase (glutamine-hydrolysing) activity"/>
    <property type="evidence" value="ECO:0007669"/>
    <property type="project" value="UniProtKB-UniRule"/>
</dbReference>
<comment type="function">
    <text evidence="9">Catalyzes the ATP-dependent amidation of the two carboxylate groups at positions a and c of hydrogenobyrinate, using either L-glutamine or ammonia as the nitrogen source.</text>
</comment>
<comment type="similarity">
    <text evidence="2">Belongs to the CobB/CobQ family. CobQ subfamily.</text>
</comment>
<keyword evidence="13" id="KW-1185">Reference proteome</keyword>
<dbReference type="UniPathway" id="UPA00148">
    <property type="reaction ID" value="UER00220"/>
</dbReference>
<dbReference type="Proteomes" id="UP000198728">
    <property type="component" value="Unassembled WGS sequence"/>
</dbReference>
<feature type="active site" description="Nucleophile" evidence="9">
    <location>
        <position position="324"/>
    </location>
</feature>
<evidence type="ECO:0000259" key="11">
    <source>
        <dbReference type="Pfam" id="PF07685"/>
    </source>
</evidence>
<dbReference type="InterPro" id="IPR029062">
    <property type="entry name" value="Class_I_gatase-like"/>
</dbReference>
<dbReference type="SUPFAM" id="SSF52317">
    <property type="entry name" value="Class I glutamine amidotransferase-like"/>
    <property type="match status" value="1"/>
</dbReference>
<comment type="pathway">
    <text evidence="9">Cofactor biosynthesis; adenosylcobalamin biosynthesis; cob(II)yrinate a,c-diamide from precorrin-2 (aerobic route): step 9/10.</text>
</comment>
<evidence type="ECO:0000256" key="6">
    <source>
        <dbReference type="ARBA" id="ARBA00022840"/>
    </source>
</evidence>
<name>A0A1I1LCW2_9RHOB</name>
<dbReference type="PANTHER" id="PTHR43873:SF1">
    <property type="entry name" value="COBYRINATE A,C-DIAMIDE SYNTHASE"/>
    <property type="match status" value="1"/>
</dbReference>
<dbReference type="InterPro" id="IPR027417">
    <property type="entry name" value="P-loop_NTPase"/>
</dbReference>
<organism evidence="12 13">
    <name type="scientific">Tropicimonas isoalkanivorans</name>
    <dbReference type="NCBI Taxonomy" id="441112"/>
    <lineage>
        <taxon>Bacteria</taxon>
        <taxon>Pseudomonadati</taxon>
        <taxon>Pseudomonadota</taxon>
        <taxon>Alphaproteobacteria</taxon>
        <taxon>Rhodobacterales</taxon>
        <taxon>Roseobacteraceae</taxon>
        <taxon>Tropicimonas</taxon>
    </lineage>
</organism>
<dbReference type="Gene3D" id="3.40.50.880">
    <property type="match status" value="1"/>
</dbReference>
<keyword evidence="7 9" id="KW-0460">Magnesium</keyword>
<evidence type="ECO:0000256" key="1">
    <source>
        <dbReference type="ARBA" id="ARBA00001946"/>
    </source>
</evidence>